<evidence type="ECO:0000313" key="13">
    <source>
        <dbReference type="Proteomes" id="UP001194714"/>
    </source>
</evidence>
<comment type="catalytic activity">
    <reaction evidence="1 10">
        <text>Transfers a segment of a (1-&gt;4)-alpha-D-glucan chain to a primary hydroxy group in a similar glucan chain.</text>
        <dbReference type="EC" id="2.4.1.18"/>
    </reaction>
</comment>
<dbReference type="PIRSF" id="PIRSF000463">
    <property type="entry name" value="GlgB"/>
    <property type="match status" value="1"/>
</dbReference>
<feature type="domain" description="Glycosyl hydrolase family 13 catalytic" evidence="11">
    <location>
        <begin position="216"/>
        <end position="566"/>
    </location>
</feature>
<dbReference type="Pfam" id="PF02922">
    <property type="entry name" value="CBM_48"/>
    <property type="match status" value="1"/>
</dbReference>
<dbReference type="SUPFAM" id="SSF51445">
    <property type="entry name" value="(Trans)glycosidases"/>
    <property type="match status" value="1"/>
</dbReference>
<dbReference type="InterPro" id="IPR006047">
    <property type="entry name" value="GH13_cat_dom"/>
</dbReference>
<keyword evidence="5 10" id="KW-0321">Glycogen metabolism</keyword>
<name>A0ABS0AWN4_9BACT</name>
<evidence type="ECO:0000259" key="11">
    <source>
        <dbReference type="SMART" id="SM00642"/>
    </source>
</evidence>
<dbReference type="NCBIfam" id="TIGR01515">
    <property type="entry name" value="branching_enzym"/>
    <property type="match status" value="1"/>
</dbReference>
<evidence type="ECO:0000256" key="5">
    <source>
        <dbReference type="ARBA" id="ARBA00022600"/>
    </source>
</evidence>
<evidence type="ECO:0000256" key="7">
    <source>
        <dbReference type="ARBA" id="ARBA00022679"/>
    </source>
</evidence>
<dbReference type="InterPro" id="IPR013780">
    <property type="entry name" value="Glyco_hydro_b"/>
</dbReference>
<dbReference type="InterPro" id="IPR017853">
    <property type="entry name" value="GH"/>
</dbReference>
<comment type="function">
    <text evidence="2 10">Catalyzes the formation of the alpha-1,6-glucosidic linkages in glycogen by scission of a 1,4-alpha-linked oligosaccharide from growing alpha-1,4-glucan chains and the subsequent attachment of the oligosaccharide to the alpha-1,6 position.</text>
</comment>
<evidence type="ECO:0000256" key="3">
    <source>
        <dbReference type="ARBA" id="ARBA00004964"/>
    </source>
</evidence>
<dbReference type="RefSeq" id="WP_194846820.1">
    <property type="nucleotide sequence ID" value="NZ_JAAEJV010000001.1"/>
</dbReference>
<evidence type="ECO:0000256" key="9">
    <source>
        <dbReference type="ARBA" id="ARBA00023277"/>
    </source>
</evidence>
<dbReference type="InterPro" id="IPR037439">
    <property type="entry name" value="Branching_enzy"/>
</dbReference>
<comment type="caution">
    <text evidence="12">The sequence shown here is derived from an EMBL/GenBank/DDBJ whole genome shotgun (WGS) entry which is preliminary data.</text>
</comment>
<gene>
    <name evidence="10" type="primary">glgB</name>
    <name evidence="12" type="ORF">NEPTK9_000045</name>
</gene>
<dbReference type="Gene3D" id="2.60.40.1180">
    <property type="entry name" value="Golgi alpha-mannosidase II"/>
    <property type="match status" value="1"/>
</dbReference>
<dbReference type="Gene3D" id="2.60.40.10">
    <property type="entry name" value="Immunoglobulins"/>
    <property type="match status" value="1"/>
</dbReference>
<dbReference type="NCBIfam" id="NF003811">
    <property type="entry name" value="PRK05402.1"/>
    <property type="match status" value="1"/>
</dbReference>
<dbReference type="CDD" id="cd11322">
    <property type="entry name" value="AmyAc_Glg_BE"/>
    <property type="match status" value="1"/>
</dbReference>
<dbReference type="CDD" id="cd02855">
    <property type="entry name" value="E_set_GBE_prok_N"/>
    <property type="match status" value="1"/>
</dbReference>
<dbReference type="Pfam" id="PF00128">
    <property type="entry name" value="Alpha-amylase"/>
    <property type="match status" value="1"/>
</dbReference>
<dbReference type="Gene3D" id="3.20.20.80">
    <property type="entry name" value="Glycosidases"/>
    <property type="match status" value="1"/>
</dbReference>
<protein>
    <recommendedName>
        <fullName evidence="10">1,4-alpha-glucan branching enzyme GlgB</fullName>
        <ecNumber evidence="10">2.4.1.18</ecNumber>
    </recommendedName>
    <alternativeName>
        <fullName evidence="10">1,4-alpha-D-glucan:1,4-alpha-D-glucan 6-glucosyl-transferase</fullName>
    </alternativeName>
    <alternativeName>
        <fullName evidence="10">Alpha-(1-&gt;4)-glucan branching enzyme</fullName>
    </alternativeName>
    <alternativeName>
        <fullName evidence="10">Glycogen branching enzyme</fullName>
        <shortName evidence="10">BE</shortName>
    </alternativeName>
</protein>
<proteinExistence type="inferred from homology"/>
<sequence length="670" mass="77162">MDPTNPHHYLGLHEEGTVIRLLQPGALEVLGEAVTAETNVYRAPQSLTCKDYRIIHPSGLVAHDPYAFLPTFSEEDEQAFQRGDHTALDEVMGGRLCTHQEIAGVKFSVWAPCAKRVSLVGDFNNWEVEKNPMRRMGASGVWELFVPGLEEGALYKFAVFKTDGEVLFKADPYGYQGEMRPHTASVVTRIDRHEWGDQEWMENRKRCPHQPLNIYELHLGAWKKGYREVAPELSAYVKKMGYTHVELMPVMGHPLDESWGYQVSGFYAISRRYGTVEDFQYLVDHLHQEGIGVILDWVPGHFPIDDHSIARFDGTFLYEHQDPCQRYHPQWNTHIFNFGRHEVANFLIGSALFYLGKMHVDGLRVDAVSSIVYLDFERKEGEWLPNVHGGRENLEGIAFLKQLNQKVHDRFPTALMIAEESHAFPGVTDPEGLGFDLRWNLGWMNDTLRYFGTRYASRAEMQESLIHEMSYFYAEKHLLPLSHDEVVHGKKSLLSKSVGNEWEKFAHLRLLLSYMICHPGKKLLFMGGEMGQWLEWDCKEGLHWELLGQSYHHKLHRCVADLNHFYRGHPALYADDFSEEGFEWIDHSDHANGVLAYLRRGGEETLLCVHHFSPEELENYLIPFEGKPREIFSTDLKEYGGYGIMNPDITYEKEGIRFTLPPLATLILQV</sequence>
<dbReference type="PANTHER" id="PTHR43651:SF3">
    <property type="entry name" value="1,4-ALPHA-GLUCAN-BRANCHING ENZYME"/>
    <property type="match status" value="1"/>
</dbReference>
<dbReference type="SUPFAM" id="SSF51011">
    <property type="entry name" value="Glycosyl hydrolase domain"/>
    <property type="match status" value="1"/>
</dbReference>
<dbReference type="SMART" id="SM00642">
    <property type="entry name" value="Aamy"/>
    <property type="match status" value="1"/>
</dbReference>
<dbReference type="InterPro" id="IPR006048">
    <property type="entry name" value="A-amylase/branching_C"/>
</dbReference>
<keyword evidence="8 10" id="KW-0320">Glycogen biosynthesis</keyword>
<dbReference type="InterPro" id="IPR044143">
    <property type="entry name" value="GlgB_N_E_set_prok"/>
</dbReference>
<keyword evidence="9 10" id="KW-0119">Carbohydrate metabolism</keyword>
<dbReference type="PANTHER" id="PTHR43651">
    <property type="entry name" value="1,4-ALPHA-GLUCAN-BRANCHING ENZYME"/>
    <property type="match status" value="1"/>
</dbReference>
<accession>A0ABS0AWN4</accession>
<evidence type="ECO:0000256" key="8">
    <source>
        <dbReference type="ARBA" id="ARBA00023056"/>
    </source>
</evidence>
<dbReference type="InterPro" id="IPR006407">
    <property type="entry name" value="GlgB"/>
</dbReference>
<dbReference type="InterPro" id="IPR004193">
    <property type="entry name" value="Glyco_hydro_13_N"/>
</dbReference>
<evidence type="ECO:0000313" key="12">
    <source>
        <dbReference type="EMBL" id="MBF5058549.1"/>
    </source>
</evidence>
<evidence type="ECO:0000256" key="4">
    <source>
        <dbReference type="ARBA" id="ARBA00009000"/>
    </source>
</evidence>
<comment type="subunit">
    <text evidence="10">Monomer.</text>
</comment>
<feature type="active site" description="Proton donor" evidence="10">
    <location>
        <position position="419"/>
    </location>
</feature>
<organism evidence="12 13">
    <name type="scientific">Candidatus Neptunichlamydia vexilliferae</name>
    <dbReference type="NCBI Taxonomy" id="1651774"/>
    <lineage>
        <taxon>Bacteria</taxon>
        <taxon>Pseudomonadati</taxon>
        <taxon>Chlamydiota</taxon>
        <taxon>Chlamydiia</taxon>
        <taxon>Parachlamydiales</taxon>
        <taxon>Simkaniaceae</taxon>
        <taxon>Candidatus Neptunichlamydia</taxon>
    </lineage>
</organism>
<dbReference type="Proteomes" id="UP001194714">
    <property type="component" value="Unassembled WGS sequence"/>
</dbReference>
<comment type="similarity">
    <text evidence="4 10">Belongs to the glycosyl hydrolase 13 family. GlgB subfamily.</text>
</comment>
<dbReference type="InterPro" id="IPR013783">
    <property type="entry name" value="Ig-like_fold"/>
</dbReference>
<dbReference type="EMBL" id="JAAEJV010000001">
    <property type="protein sequence ID" value="MBF5058549.1"/>
    <property type="molecule type" value="Genomic_DNA"/>
</dbReference>
<reference evidence="12 13" key="1">
    <citation type="submission" date="2020-01" db="EMBL/GenBank/DDBJ databases">
        <title>Draft genome sequence of Cand. Neptunochlamydia vexilliferae K9.</title>
        <authorList>
            <person name="Schulz F."/>
            <person name="Koestlbacher S."/>
            <person name="Wascher F."/>
            <person name="Pizzetti I."/>
            <person name="Horn M."/>
        </authorList>
    </citation>
    <scope>NUCLEOTIDE SEQUENCE [LARGE SCALE GENOMIC DNA]</scope>
    <source>
        <strain evidence="12 13">K9</strain>
    </source>
</reference>
<dbReference type="EC" id="2.4.1.18" evidence="10"/>
<dbReference type="HAMAP" id="MF_00685">
    <property type="entry name" value="GlgB"/>
    <property type="match status" value="1"/>
</dbReference>
<dbReference type="NCBIfam" id="NF008967">
    <property type="entry name" value="PRK12313.1"/>
    <property type="match status" value="1"/>
</dbReference>
<keyword evidence="7 10" id="KW-0808">Transferase</keyword>
<evidence type="ECO:0000256" key="6">
    <source>
        <dbReference type="ARBA" id="ARBA00022676"/>
    </source>
</evidence>
<dbReference type="Pfam" id="PF02806">
    <property type="entry name" value="Alpha-amylase_C"/>
    <property type="match status" value="1"/>
</dbReference>
<keyword evidence="13" id="KW-1185">Reference proteome</keyword>
<dbReference type="GO" id="GO:0003844">
    <property type="term" value="F:1,4-alpha-glucan branching enzyme activity"/>
    <property type="evidence" value="ECO:0007669"/>
    <property type="project" value="UniProtKB-EC"/>
</dbReference>
<keyword evidence="6 10" id="KW-0328">Glycosyltransferase</keyword>
<dbReference type="InterPro" id="IPR014756">
    <property type="entry name" value="Ig_E-set"/>
</dbReference>
<feature type="active site" description="Nucleophile" evidence="10">
    <location>
        <position position="366"/>
    </location>
</feature>
<evidence type="ECO:0000256" key="2">
    <source>
        <dbReference type="ARBA" id="ARBA00002953"/>
    </source>
</evidence>
<dbReference type="SUPFAM" id="SSF81296">
    <property type="entry name" value="E set domains"/>
    <property type="match status" value="1"/>
</dbReference>
<comment type="pathway">
    <text evidence="3 10">Glycan biosynthesis; glycogen biosynthesis.</text>
</comment>
<evidence type="ECO:0000256" key="1">
    <source>
        <dbReference type="ARBA" id="ARBA00000826"/>
    </source>
</evidence>
<evidence type="ECO:0000256" key="10">
    <source>
        <dbReference type="HAMAP-Rule" id="MF_00685"/>
    </source>
</evidence>